<evidence type="ECO:0000313" key="2">
    <source>
        <dbReference type="EMBL" id="KZT73894.1"/>
    </source>
</evidence>
<sequence>MGLAREWGRWASRGPKSDAQDGQGSRDFARGRASPIERYPERDVTSPGLWGAGGRGGTRSACGPKAARWAVRAGREMENWGQDKDRMSDGGQGGQLSGGVANRQGQSAQAHHRAGRLGKPQAQDQNLNANRRTVLRRRGCLTSMGRAGAIWHGATQRW</sequence>
<dbReference type="EMBL" id="KV429035">
    <property type="protein sequence ID" value="KZT73894.1"/>
    <property type="molecule type" value="Genomic_DNA"/>
</dbReference>
<evidence type="ECO:0000256" key="1">
    <source>
        <dbReference type="SAM" id="MobiDB-lite"/>
    </source>
</evidence>
<dbReference type="Proteomes" id="UP000076727">
    <property type="component" value="Unassembled WGS sequence"/>
</dbReference>
<feature type="compositionally biased region" description="Polar residues" evidence="1">
    <location>
        <begin position="122"/>
        <end position="131"/>
    </location>
</feature>
<accession>A0A165TST7</accession>
<name>A0A165TST7_9APHY</name>
<evidence type="ECO:0000313" key="3">
    <source>
        <dbReference type="Proteomes" id="UP000076727"/>
    </source>
</evidence>
<keyword evidence="3" id="KW-1185">Reference proteome</keyword>
<dbReference type="AlphaFoldDB" id="A0A165TST7"/>
<proteinExistence type="predicted"/>
<gene>
    <name evidence="2" type="ORF">DAEQUDRAFT_360034</name>
</gene>
<protein>
    <submittedName>
        <fullName evidence="2">Uncharacterized protein</fullName>
    </submittedName>
</protein>
<reference evidence="2 3" key="1">
    <citation type="journal article" date="2016" name="Mol. Biol. Evol.">
        <title>Comparative Genomics of Early-Diverging Mushroom-Forming Fungi Provides Insights into the Origins of Lignocellulose Decay Capabilities.</title>
        <authorList>
            <person name="Nagy L.G."/>
            <person name="Riley R."/>
            <person name="Tritt A."/>
            <person name="Adam C."/>
            <person name="Daum C."/>
            <person name="Floudas D."/>
            <person name="Sun H."/>
            <person name="Yadav J.S."/>
            <person name="Pangilinan J."/>
            <person name="Larsson K.H."/>
            <person name="Matsuura K."/>
            <person name="Barry K."/>
            <person name="Labutti K."/>
            <person name="Kuo R."/>
            <person name="Ohm R.A."/>
            <person name="Bhattacharya S.S."/>
            <person name="Shirouzu T."/>
            <person name="Yoshinaga Y."/>
            <person name="Martin F.M."/>
            <person name="Grigoriev I.V."/>
            <person name="Hibbett D.S."/>
        </authorList>
    </citation>
    <scope>NUCLEOTIDE SEQUENCE [LARGE SCALE GENOMIC DNA]</scope>
    <source>
        <strain evidence="2 3">L-15889</strain>
    </source>
</reference>
<organism evidence="2 3">
    <name type="scientific">Daedalea quercina L-15889</name>
    <dbReference type="NCBI Taxonomy" id="1314783"/>
    <lineage>
        <taxon>Eukaryota</taxon>
        <taxon>Fungi</taxon>
        <taxon>Dikarya</taxon>
        <taxon>Basidiomycota</taxon>
        <taxon>Agaricomycotina</taxon>
        <taxon>Agaricomycetes</taxon>
        <taxon>Polyporales</taxon>
        <taxon>Fomitopsis</taxon>
    </lineage>
</organism>
<feature type="region of interest" description="Disordered" evidence="1">
    <location>
        <begin position="1"/>
        <end position="131"/>
    </location>
</feature>
<feature type="compositionally biased region" description="Basic and acidic residues" evidence="1">
    <location>
        <begin position="73"/>
        <end position="88"/>
    </location>
</feature>